<sequence length="190" mass="21411">MSSAANPSFLGLPSEILLHIMGYLDLPDQQALSRLSLHLSRLSSDPALHRVRIRVVAPSRVDHSLSCSNRPAFDELVKRGFVRGLGIERRLRTGGYVYSPQSVYQYRMSEALRMRKLRSTVAGILHARPVNPLHTLHSSRVLPDVESSSPFVSRSLLPVMHKLKWSLRRDELARKMVGARSPFDLLGHDD</sequence>
<feature type="domain" description="F-box" evidence="1">
    <location>
        <begin position="6"/>
        <end position="55"/>
    </location>
</feature>
<dbReference type="SUPFAM" id="SSF81383">
    <property type="entry name" value="F-box domain"/>
    <property type="match status" value="1"/>
</dbReference>
<organism evidence="2 3">
    <name type="scientific">Botryobasidium botryosum (strain FD-172 SS1)</name>
    <dbReference type="NCBI Taxonomy" id="930990"/>
    <lineage>
        <taxon>Eukaryota</taxon>
        <taxon>Fungi</taxon>
        <taxon>Dikarya</taxon>
        <taxon>Basidiomycota</taxon>
        <taxon>Agaricomycotina</taxon>
        <taxon>Agaricomycetes</taxon>
        <taxon>Cantharellales</taxon>
        <taxon>Botryobasidiaceae</taxon>
        <taxon>Botryobasidium</taxon>
    </lineage>
</organism>
<dbReference type="OrthoDB" id="3219396at2759"/>
<keyword evidence="3" id="KW-1185">Reference proteome</keyword>
<dbReference type="PROSITE" id="PS50181">
    <property type="entry name" value="FBOX"/>
    <property type="match status" value="1"/>
</dbReference>
<name>A0A067MLS8_BOTB1</name>
<proteinExistence type="predicted"/>
<dbReference type="STRING" id="930990.A0A067MLS8"/>
<dbReference type="Pfam" id="PF12937">
    <property type="entry name" value="F-box-like"/>
    <property type="match status" value="1"/>
</dbReference>
<dbReference type="HOGENOM" id="CLU_104287_0_0_1"/>
<dbReference type="InterPro" id="IPR001810">
    <property type="entry name" value="F-box_dom"/>
</dbReference>
<accession>A0A067MLS8</accession>
<dbReference type="Gene3D" id="1.20.1280.50">
    <property type="match status" value="1"/>
</dbReference>
<dbReference type="InterPro" id="IPR036047">
    <property type="entry name" value="F-box-like_dom_sf"/>
</dbReference>
<evidence type="ECO:0000259" key="1">
    <source>
        <dbReference type="PROSITE" id="PS50181"/>
    </source>
</evidence>
<evidence type="ECO:0000313" key="3">
    <source>
        <dbReference type="Proteomes" id="UP000027195"/>
    </source>
</evidence>
<reference evidence="3" key="1">
    <citation type="journal article" date="2014" name="Proc. Natl. Acad. Sci. U.S.A.">
        <title>Extensive sampling of basidiomycete genomes demonstrates inadequacy of the white-rot/brown-rot paradigm for wood decay fungi.</title>
        <authorList>
            <person name="Riley R."/>
            <person name="Salamov A.A."/>
            <person name="Brown D.W."/>
            <person name="Nagy L.G."/>
            <person name="Floudas D."/>
            <person name="Held B.W."/>
            <person name="Levasseur A."/>
            <person name="Lombard V."/>
            <person name="Morin E."/>
            <person name="Otillar R."/>
            <person name="Lindquist E.A."/>
            <person name="Sun H."/>
            <person name="LaButti K.M."/>
            <person name="Schmutz J."/>
            <person name="Jabbour D."/>
            <person name="Luo H."/>
            <person name="Baker S.E."/>
            <person name="Pisabarro A.G."/>
            <person name="Walton J.D."/>
            <person name="Blanchette R.A."/>
            <person name="Henrissat B."/>
            <person name="Martin F."/>
            <person name="Cullen D."/>
            <person name="Hibbett D.S."/>
            <person name="Grigoriev I.V."/>
        </authorList>
    </citation>
    <scope>NUCLEOTIDE SEQUENCE [LARGE SCALE GENOMIC DNA]</scope>
    <source>
        <strain evidence="3">FD-172 SS1</strain>
    </source>
</reference>
<dbReference type="InParanoid" id="A0A067MLS8"/>
<dbReference type="EMBL" id="KL198031">
    <property type="protein sequence ID" value="KDQ15685.1"/>
    <property type="molecule type" value="Genomic_DNA"/>
</dbReference>
<gene>
    <name evidence="2" type="ORF">BOTBODRAFT_31568</name>
</gene>
<protein>
    <recommendedName>
        <fullName evidence="1">F-box domain-containing protein</fullName>
    </recommendedName>
</protein>
<dbReference type="Proteomes" id="UP000027195">
    <property type="component" value="Unassembled WGS sequence"/>
</dbReference>
<evidence type="ECO:0000313" key="2">
    <source>
        <dbReference type="EMBL" id="KDQ15685.1"/>
    </source>
</evidence>
<dbReference type="AlphaFoldDB" id="A0A067MLS8"/>